<dbReference type="EMBL" id="CATVXE010000005">
    <property type="protein sequence ID" value="CAJ0681909.1"/>
    <property type="molecule type" value="Genomic_DNA"/>
</dbReference>
<sequence>MSDGLELISGMVRGLTIHDGEQAFLSEAQQGSGAAVAAGLATAGLAGAAAGAGLAATSTGDAVQFFTCQLGERTVAGGFSKVTFKNGDEVSFVVARQPRAADRALAAIRPRDHTLWRSLHCSRGVRAHRRFAYGVFLRLVVGLPVFFCASYLASSLFSFGPKIDAGTFHVVLPMFSTFGVVAAIYYGLRFYFQWRPVAQQAERIFAVLGYPNPSRVDLPRDHKRYSKARVRRTTPRSAAEVADRDPFANRPNSANLVFSCQEGAGIHWV</sequence>
<name>A0AAD2AN00_9RALS</name>
<dbReference type="Proteomes" id="UP001190002">
    <property type="component" value="Unassembled WGS sequence"/>
</dbReference>
<organism evidence="2 4">
    <name type="scientific">Ralstonia mannitolilytica</name>
    <dbReference type="NCBI Taxonomy" id="105219"/>
    <lineage>
        <taxon>Bacteria</taxon>
        <taxon>Pseudomonadati</taxon>
        <taxon>Pseudomonadota</taxon>
        <taxon>Betaproteobacteria</taxon>
        <taxon>Burkholderiales</taxon>
        <taxon>Burkholderiaceae</taxon>
        <taxon>Ralstonia</taxon>
    </lineage>
</organism>
<dbReference type="RefSeq" id="WP_167309977.1">
    <property type="nucleotide sequence ID" value="NZ_CATVXE010000005.1"/>
</dbReference>
<keyword evidence="1" id="KW-0472">Membrane</keyword>
<proteinExistence type="predicted"/>
<protein>
    <submittedName>
        <fullName evidence="2">Uncharacterized protein</fullName>
    </submittedName>
</protein>
<dbReference type="EMBL" id="CAUDKV010000006">
    <property type="protein sequence ID" value="CAJ0866575.1"/>
    <property type="molecule type" value="Genomic_DNA"/>
</dbReference>
<reference evidence="2 5" key="1">
    <citation type="submission" date="2023-07" db="EMBL/GenBank/DDBJ databases">
        <authorList>
            <person name="Peeters C."/>
        </authorList>
    </citation>
    <scope>NUCLEOTIDE SEQUENCE</scope>
    <source>
        <strain evidence="3 5">R-77569</strain>
        <strain evidence="2">R-77591</strain>
    </source>
</reference>
<dbReference type="InterPro" id="IPR048130">
    <property type="entry name" value="T6SS_ExIF-like"/>
</dbReference>
<keyword evidence="1" id="KW-1133">Transmembrane helix</keyword>
<feature type="transmembrane region" description="Helical" evidence="1">
    <location>
        <begin position="131"/>
        <end position="153"/>
    </location>
</feature>
<evidence type="ECO:0000313" key="5">
    <source>
        <dbReference type="Proteomes" id="UP001190452"/>
    </source>
</evidence>
<feature type="transmembrane region" description="Helical" evidence="1">
    <location>
        <begin position="165"/>
        <end position="188"/>
    </location>
</feature>
<gene>
    <name evidence="3" type="ORF">R77569_01898</name>
    <name evidence="2" type="ORF">R77591_01570</name>
</gene>
<evidence type="ECO:0000313" key="4">
    <source>
        <dbReference type="Proteomes" id="UP001190002"/>
    </source>
</evidence>
<keyword evidence="1" id="KW-0812">Transmembrane</keyword>
<dbReference type="Proteomes" id="UP001190452">
    <property type="component" value="Unassembled WGS sequence"/>
</dbReference>
<evidence type="ECO:0000256" key="1">
    <source>
        <dbReference type="SAM" id="Phobius"/>
    </source>
</evidence>
<evidence type="ECO:0000313" key="2">
    <source>
        <dbReference type="EMBL" id="CAJ0681909.1"/>
    </source>
</evidence>
<accession>A0AAD2AN00</accession>
<evidence type="ECO:0000313" key="3">
    <source>
        <dbReference type="EMBL" id="CAJ0866575.1"/>
    </source>
</evidence>
<comment type="caution">
    <text evidence="2">The sequence shown here is derived from an EMBL/GenBank/DDBJ whole genome shotgun (WGS) entry which is preliminary data.</text>
</comment>
<dbReference type="NCBIfam" id="NF041560">
    <property type="entry name" value="T6SS_Burk_ExIF"/>
    <property type="match status" value="1"/>
</dbReference>
<keyword evidence="5" id="KW-1185">Reference proteome</keyword>
<dbReference type="AlphaFoldDB" id="A0AAD2AN00"/>